<accession>A0ACC6QS93</accession>
<evidence type="ECO:0000313" key="2">
    <source>
        <dbReference type="Proteomes" id="UP001375539"/>
    </source>
</evidence>
<evidence type="ECO:0000313" key="1">
    <source>
        <dbReference type="EMBL" id="MEJ8661393.1"/>
    </source>
</evidence>
<dbReference type="EMBL" id="JBBKAI010000002">
    <property type="protein sequence ID" value="MEJ8661393.1"/>
    <property type="molecule type" value="Genomic_DNA"/>
</dbReference>
<dbReference type="Proteomes" id="UP001375539">
    <property type="component" value="Unassembled WGS sequence"/>
</dbReference>
<comment type="caution">
    <text evidence="1">The sequence shown here is derived from an EMBL/GenBank/DDBJ whole genome shotgun (WGS) entry which is preliminary data.</text>
</comment>
<organism evidence="1 2">
    <name type="scientific">Streptomyces pratisoli</name>
    <dbReference type="NCBI Taxonomy" id="3139917"/>
    <lineage>
        <taxon>Bacteria</taxon>
        <taxon>Bacillati</taxon>
        <taxon>Actinomycetota</taxon>
        <taxon>Actinomycetes</taxon>
        <taxon>Kitasatosporales</taxon>
        <taxon>Streptomycetaceae</taxon>
        <taxon>Streptomyces</taxon>
    </lineage>
</organism>
<keyword evidence="2" id="KW-1185">Reference proteome</keyword>
<reference evidence="1" key="1">
    <citation type="submission" date="2024-03" db="EMBL/GenBank/DDBJ databases">
        <title>Novel Streptomyces species of biotechnological and ecological value are a feature of Machair soil.</title>
        <authorList>
            <person name="Prole J.R."/>
            <person name="Goodfellow M."/>
            <person name="Allenby N."/>
            <person name="Ward A.C."/>
        </authorList>
    </citation>
    <scope>NUCLEOTIDE SEQUENCE</scope>
    <source>
        <strain evidence="1">MS1.AVA.4</strain>
    </source>
</reference>
<sequence>MTDVSRLPGAFHHRWDWQLSAACRGADSSLFFHPPDERGDARTEREEKAKRVCFRCPVRQACLRHSLEAREQFGVWGGLGEEERRALIAAARRERSAACRPAA</sequence>
<proteinExistence type="predicted"/>
<name>A0ACC6QS93_9ACTN</name>
<gene>
    <name evidence="1" type="ORF">WKI58_33635</name>
</gene>
<protein>
    <submittedName>
        <fullName evidence="1">WhiB family transcriptional regulator</fullName>
    </submittedName>
</protein>